<evidence type="ECO:0000256" key="1">
    <source>
        <dbReference type="ARBA" id="ARBA00010641"/>
    </source>
</evidence>
<dbReference type="SUPFAM" id="SSF88946">
    <property type="entry name" value="Sigma2 domain of RNA polymerase sigma factors"/>
    <property type="match status" value="1"/>
</dbReference>
<dbReference type="Pfam" id="PF04542">
    <property type="entry name" value="Sigma70_r2"/>
    <property type="match status" value="1"/>
</dbReference>
<evidence type="ECO:0000313" key="9">
    <source>
        <dbReference type="Proteomes" id="UP001429745"/>
    </source>
</evidence>
<feature type="domain" description="RNA polymerase sigma factor 70 region 4 type 2" evidence="6">
    <location>
        <begin position="125"/>
        <end position="176"/>
    </location>
</feature>
<reference evidence="8 9" key="1">
    <citation type="submission" date="2020-04" db="EMBL/GenBank/DDBJ databases">
        <title>CFH 90308 Microbacterium sp.</title>
        <authorList>
            <person name="Nie G."/>
            <person name="Ming H."/>
            <person name="Xia T."/>
        </authorList>
    </citation>
    <scope>NUCLEOTIDE SEQUENCE [LARGE SCALE GENOMIC DNA]</scope>
    <source>
        <strain evidence="8 9">CFH 90308</strain>
    </source>
</reference>
<evidence type="ECO:0000256" key="4">
    <source>
        <dbReference type="ARBA" id="ARBA00023163"/>
    </source>
</evidence>
<dbReference type="InterPro" id="IPR036388">
    <property type="entry name" value="WH-like_DNA-bd_sf"/>
</dbReference>
<dbReference type="Pfam" id="PF20239">
    <property type="entry name" value="DUF6596"/>
    <property type="match status" value="1"/>
</dbReference>
<name>A0ABX1K894_9MICO</name>
<dbReference type="InterPro" id="IPR013249">
    <property type="entry name" value="RNA_pol_sigma70_r4_t2"/>
</dbReference>
<dbReference type="InterPro" id="IPR013324">
    <property type="entry name" value="RNA_pol_sigma_r3/r4-like"/>
</dbReference>
<evidence type="ECO:0000259" key="7">
    <source>
        <dbReference type="Pfam" id="PF20239"/>
    </source>
</evidence>
<keyword evidence="2" id="KW-0805">Transcription regulation</keyword>
<dbReference type="Gene3D" id="1.10.1740.10">
    <property type="match status" value="1"/>
</dbReference>
<accession>A0ABX1K894</accession>
<dbReference type="RefSeq" id="WP_168911650.1">
    <property type="nucleotide sequence ID" value="NZ_JABACI010000001.1"/>
</dbReference>
<dbReference type="SUPFAM" id="SSF88659">
    <property type="entry name" value="Sigma3 and sigma4 domains of RNA polymerase sigma factors"/>
    <property type="match status" value="1"/>
</dbReference>
<evidence type="ECO:0000313" key="8">
    <source>
        <dbReference type="EMBL" id="NLP83217.1"/>
    </source>
</evidence>
<evidence type="ECO:0000256" key="3">
    <source>
        <dbReference type="ARBA" id="ARBA00023082"/>
    </source>
</evidence>
<protein>
    <submittedName>
        <fullName evidence="8">RNA polymerase subunit sigma-24</fullName>
    </submittedName>
</protein>
<dbReference type="Proteomes" id="UP001429745">
    <property type="component" value="Unassembled WGS sequence"/>
</dbReference>
<comment type="caution">
    <text evidence="8">The sequence shown here is derived from an EMBL/GenBank/DDBJ whole genome shotgun (WGS) entry which is preliminary data.</text>
</comment>
<dbReference type="Gene3D" id="1.10.10.10">
    <property type="entry name" value="Winged helix-like DNA-binding domain superfamily/Winged helix DNA-binding domain"/>
    <property type="match status" value="1"/>
</dbReference>
<dbReference type="PANTHER" id="PTHR47756:SF2">
    <property type="entry name" value="BLL6612 PROTEIN"/>
    <property type="match status" value="1"/>
</dbReference>
<dbReference type="Gene3D" id="1.25.40.10">
    <property type="entry name" value="Tetratricopeptide repeat domain"/>
    <property type="match status" value="1"/>
</dbReference>
<dbReference type="InterPro" id="IPR011990">
    <property type="entry name" value="TPR-like_helical_dom_sf"/>
</dbReference>
<keyword evidence="3" id="KW-0731">Sigma factor</keyword>
<keyword evidence="9" id="KW-1185">Reference proteome</keyword>
<evidence type="ECO:0000256" key="2">
    <source>
        <dbReference type="ARBA" id="ARBA00023015"/>
    </source>
</evidence>
<dbReference type="InterPro" id="IPR046531">
    <property type="entry name" value="DUF6596"/>
</dbReference>
<dbReference type="PANTHER" id="PTHR47756">
    <property type="entry name" value="BLL6612 PROTEIN-RELATED"/>
    <property type="match status" value="1"/>
</dbReference>
<dbReference type="Pfam" id="PF08281">
    <property type="entry name" value="Sigma70_r4_2"/>
    <property type="match status" value="1"/>
</dbReference>
<proteinExistence type="inferred from homology"/>
<dbReference type="EMBL" id="JABACI010000001">
    <property type="protein sequence ID" value="NLP83217.1"/>
    <property type="molecule type" value="Genomic_DNA"/>
</dbReference>
<comment type="similarity">
    <text evidence="1">Belongs to the sigma-70 factor family. ECF subfamily.</text>
</comment>
<sequence>MTAIGSGAAEVRNAVERAYREEWTRIVATLIGATRDWDVAEEAAADAFERAAVRWPSEGVPRNTGAWLTTVARNRALDILRRRGVELDKVREWIVMDELHAPGEPTDPADIAVAATEIDDRLRLIFTCAHPALSLEARVALTLRTVAGLETGEIARAFLVPEATMAQRLVRAKRKIRTAGIPYRVPEGDDLRPRLDGVLSVLMLVHNEGYLASSGDQLLRVDLQDEAVRLARLVVDLMPDEPEPAGLLALLLLQHSRSRARVDDAGDLVPLDEQDRTRWNAAEIAEGLAILERLDSDHASGRTDAAAGPYRLQAEIQRVHARAASTDDTDWAEIVRCYDALIHSSPSPVLELNRAVARGLAGHPQTALEELDRITASGALSGYHLLPAAQADMLRRLGRRDAADARYRLALSLAPTEPERRYLLRRLAELAAQERAR</sequence>
<evidence type="ECO:0000259" key="5">
    <source>
        <dbReference type="Pfam" id="PF04542"/>
    </source>
</evidence>
<feature type="domain" description="RNA polymerase sigma-70 region 2" evidence="5">
    <location>
        <begin position="25"/>
        <end position="84"/>
    </location>
</feature>
<evidence type="ECO:0000259" key="6">
    <source>
        <dbReference type="Pfam" id="PF08281"/>
    </source>
</evidence>
<dbReference type="InterPro" id="IPR007627">
    <property type="entry name" value="RNA_pol_sigma70_r2"/>
</dbReference>
<dbReference type="InterPro" id="IPR013325">
    <property type="entry name" value="RNA_pol_sigma_r2"/>
</dbReference>
<keyword evidence="4" id="KW-0804">Transcription</keyword>
<gene>
    <name evidence="8" type="ORF">HF576_05110</name>
</gene>
<organism evidence="8 9">
    <name type="scientific">Microbacterium salsuginis</name>
    <dbReference type="NCBI Taxonomy" id="2722803"/>
    <lineage>
        <taxon>Bacteria</taxon>
        <taxon>Bacillati</taxon>
        <taxon>Actinomycetota</taxon>
        <taxon>Actinomycetes</taxon>
        <taxon>Micrococcales</taxon>
        <taxon>Microbacteriaceae</taxon>
        <taxon>Microbacterium</taxon>
    </lineage>
</organism>
<feature type="domain" description="DUF6596" evidence="7">
    <location>
        <begin position="194"/>
        <end position="293"/>
    </location>
</feature>